<dbReference type="AlphaFoldDB" id="A0A183FIN9"/>
<feature type="region of interest" description="Disordered" evidence="1">
    <location>
        <begin position="60"/>
        <end position="136"/>
    </location>
</feature>
<sequence length="136" mass="14781">MAMRDGKLFPSVGKRPSQVISAFSKHLMLDNNKGRVRHSGMISQAGVATWWACMPIKSKGGLLRFPGSRPDRRRSGSDSDGRGGPAESGRVPAAKKRSELLLQMPGDDTGSRARALRSATARRPAGGVRYEETRFD</sequence>
<dbReference type="WBParaSite" id="HPBE_0000678001-mRNA-1">
    <property type="protein sequence ID" value="HPBE_0000678001-mRNA-1"/>
    <property type="gene ID" value="HPBE_0000678001"/>
</dbReference>
<dbReference type="Proteomes" id="UP000050761">
    <property type="component" value="Unassembled WGS sequence"/>
</dbReference>
<evidence type="ECO:0000313" key="2">
    <source>
        <dbReference type="EMBL" id="VDO69642.1"/>
    </source>
</evidence>
<evidence type="ECO:0000256" key="1">
    <source>
        <dbReference type="SAM" id="MobiDB-lite"/>
    </source>
</evidence>
<organism evidence="3 4">
    <name type="scientific">Heligmosomoides polygyrus</name>
    <name type="common">Parasitic roundworm</name>
    <dbReference type="NCBI Taxonomy" id="6339"/>
    <lineage>
        <taxon>Eukaryota</taxon>
        <taxon>Metazoa</taxon>
        <taxon>Ecdysozoa</taxon>
        <taxon>Nematoda</taxon>
        <taxon>Chromadorea</taxon>
        <taxon>Rhabditida</taxon>
        <taxon>Rhabditina</taxon>
        <taxon>Rhabditomorpha</taxon>
        <taxon>Strongyloidea</taxon>
        <taxon>Heligmosomidae</taxon>
        <taxon>Heligmosomoides</taxon>
    </lineage>
</organism>
<evidence type="ECO:0000313" key="4">
    <source>
        <dbReference type="WBParaSite" id="HPBE_0000678001-mRNA-1"/>
    </source>
</evidence>
<feature type="compositionally biased region" description="Basic and acidic residues" evidence="1">
    <location>
        <begin position="69"/>
        <end position="81"/>
    </location>
</feature>
<proteinExistence type="predicted"/>
<dbReference type="EMBL" id="UZAH01025739">
    <property type="protein sequence ID" value="VDO69642.1"/>
    <property type="molecule type" value="Genomic_DNA"/>
</dbReference>
<gene>
    <name evidence="2" type="ORF">HPBE_LOCUS6781</name>
</gene>
<reference evidence="4" key="2">
    <citation type="submission" date="2019-09" db="UniProtKB">
        <authorList>
            <consortium name="WormBaseParasite"/>
        </authorList>
    </citation>
    <scope>IDENTIFICATION</scope>
</reference>
<evidence type="ECO:0000313" key="3">
    <source>
        <dbReference type="Proteomes" id="UP000050761"/>
    </source>
</evidence>
<reference evidence="2 3" key="1">
    <citation type="submission" date="2018-11" db="EMBL/GenBank/DDBJ databases">
        <authorList>
            <consortium name="Pathogen Informatics"/>
        </authorList>
    </citation>
    <scope>NUCLEOTIDE SEQUENCE [LARGE SCALE GENOMIC DNA]</scope>
</reference>
<keyword evidence="3" id="KW-1185">Reference proteome</keyword>
<name>A0A183FIN9_HELPZ</name>
<protein>
    <submittedName>
        <fullName evidence="2 4">Uncharacterized protein</fullName>
    </submittedName>
</protein>
<accession>A0A3P8BCQ7</accession>
<feature type="compositionally biased region" description="Low complexity" evidence="1">
    <location>
        <begin position="112"/>
        <end position="125"/>
    </location>
</feature>
<accession>A0A183FIN9</accession>